<gene>
    <name evidence="8 10" type="primary">lnt</name>
    <name evidence="10" type="ORF">GCM10010196_07550</name>
</gene>
<dbReference type="InterPro" id="IPR036526">
    <property type="entry name" value="C-N_Hydrolase_sf"/>
</dbReference>
<proteinExistence type="inferred from homology"/>
<feature type="transmembrane region" description="Helical" evidence="8">
    <location>
        <begin position="73"/>
        <end position="95"/>
    </location>
</feature>
<evidence type="ECO:0000256" key="8">
    <source>
        <dbReference type="HAMAP-Rule" id="MF_01148"/>
    </source>
</evidence>
<comment type="function">
    <text evidence="8">Catalyzes the phospholipid dependent N-acylation of the N-terminal cysteine of apolipoprotein, the last step in lipoprotein maturation.</text>
</comment>
<feature type="transmembrane region" description="Helical" evidence="8">
    <location>
        <begin position="183"/>
        <end position="201"/>
    </location>
</feature>
<dbReference type="Pfam" id="PF00795">
    <property type="entry name" value="CN_hydrolase"/>
    <property type="match status" value="1"/>
</dbReference>
<evidence type="ECO:0000259" key="9">
    <source>
        <dbReference type="PROSITE" id="PS50263"/>
    </source>
</evidence>
<evidence type="ECO:0000256" key="4">
    <source>
        <dbReference type="ARBA" id="ARBA00022692"/>
    </source>
</evidence>
<keyword evidence="4 8" id="KW-0812">Transmembrane</keyword>
<protein>
    <recommendedName>
        <fullName evidence="8">Apolipoprotein N-acyltransferase</fullName>
        <shortName evidence="8">ALP N-acyltransferase</shortName>
        <ecNumber evidence="8">2.3.1.269</ecNumber>
    </recommendedName>
</protein>
<dbReference type="Pfam" id="PF20154">
    <property type="entry name" value="LNT_N"/>
    <property type="match status" value="1"/>
</dbReference>
<accession>A0A918CCD5</accession>
<reference evidence="10" key="2">
    <citation type="submission" date="2020-09" db="EMBL/GenBank/DDBJ databases">
        <authorList>
            <person name="Sun Q."/>
            <person name="Ohkuma M."/>
        </authorList>
    </citation>
    <scope>NUCLEOTIDE SEQUENCE</scope>
    <source>
        <strain evidence="10">JCM 3346</strain>
    </source>
</reference>
<feature type="transmembrane region" description="Helical" evidence="8">
    <location>
        <begin position="20"/>
        <end position="37"/>
    </location>
</feature>
<keyword evidence="7 8" id="KW-0012">Acyltransferase</keyword>
<dbReference type="SUPFAM" id="SSF56317">
    <property type="entry name" value="Carbon-nitrogen hydrolase"/>
    <property type="match status" value="1"/>
</dbReference>
<feature type="transmembrane region" description="Helical" evidence="8">
    <location>
        <begin position="44"/>
        <end position="67"/>
    </location>
</feature>
<keyword evidence="3 8" id="KW-0808">Transferase</keyword>
<dbReference type="EC" id="2.3.1.269" evidence="8"/>
<dbReference type="NCBIfam" id="TIGR00546">
    <property type="entry name" value="lnt"/>
    <property type="match status" value="1"/>
</dbReference>
<sequence length="500" mass="52281">MPFASAAAGGLATALAFPGVGWWPLLFVGVPLLMAAMTTPRLGVALSASALGGGVFWGVHVFWLTVYLGPAPWLGLAGLQTLFFVVGGAATWAVHRALNREAGVRRLLLVPAALAAIWAAREWVTGVWPYGGFGWGKLAYSQSESPFAELIGWTGATGMSFVLAFLAGVLLQSVRYRSTAPARGGYVAMVLVLAAALVPAFPVASSGTLRVGAVQGNSEAGLLAVNRPGRILEDHLRAATPLLAEDLDLLVLPENAADLSPLDDPGAADAIDGLSRLVRAPVLLGTITRSGDDTYNSALVWEEGDAVAQYDKKHPVPFAEYLPDREFWFPLAPDLFSLIPRDFSFGERSNVLDIGDVRAGVAICYDIVDDALIREMIAGGAQVIISPTNNADFGRTDQSAQQLAIARLRAIESGRSLVNASTVGVSAMISPDGRTIEGLTPFTPGAMVNDVPLSATVTPAMAFGDAVEILLVGAGAMLVVGATLRMPGGGRRRASANGER</sequence>
<keyword evidence="6 8" id="KW-0472">Membrane</keyword>
<dbReference type="Gene3D" id="3.60.110.10">
    <property type="entry name" value="Carbon-nitrogen hydrolase"/>
    <property type="match status" value="1"/>
</dbReference>
<dbReference type="RefSeq" id="WP_268243552.1">
    <property type="nucleotide sequence ID" value="NZ_BMRJ01000001.1"/>
</dbReference>
<comment type="catalytic activity">
    <reaction evidence="8">
        <text>N-terminal S-1,2-diacyl-sn-glyceryl-L-cysteinyl-[lipoprotein] + a glycerophospholipid = N-acyl-S-1,2-diacyl-sn-glyceryl-L-cysteinyl-[lipoprotein] + a 2-acyl-sn-glycero-3-phospholipid + H(+)</text>
        <dbReference type="Rhea" id="RHEA:48228"/>
        <dbReference type="Rhea" id="RHEA-COMP:14681"/>
        <dbReference type="Rhea" id="RHEA-COMP:14684"/>
        <dbReference type="ChEBI" id="CHEBI:15378"/>
        <dbReference type="ChEBI" id="CHEBI:136912"/>
        <dbReference type="ChEBI" id="CHEBI:140656"/>
        <dbReference type="ChEBI" id="CHEBI:140657"/>
        <dbReference type="ChEBI" id="CHEBI:140660"/>
        <dbReference type="EC" id="2.3.1.269"/>
    </reaction>
</comment>
<feature type="transmembrane region" description="Helical" evidence="8">
    <location>
        <begin position="150"/>
        <end position="171"/>
    </location>
</feature>
<feature type="transmembrane region" description="Helical" evidence="8">
    <location>
        <begin position="107"/>
        <end position="130"/>
    </location>
</feature>
<comment type="caution">
    <text evidence="10">The sequence shown here is derived from an EMBL/GenBank/DDBJ whole genome shotgun (WGS) entry which is preliminary data.</text>
</comment>
<dbReference type="InterPro" id="IPR045378">
    <property type="entry name" value="LNT_N"/>
</dbReference>
<dbReference type="GO" id="GO:0042158">
    <property type="term" value="P:lipoprotein biosynthetic process"/>
    <property type="evidence" value="ECO:0007669"/>
    <property type="project" value="UniProtKB-UniRule"/>
</dbReference>
<dbReference type="AlphaFoldDB" id="A0A918CCD5"/>
<evidence type="ECO:0000313" key="10">
    <source>
        <dbReference type="EMBL" id="GGR17256.1"/>
    </source>
</evidence>
<evidence type="ECO:0000256" key="7">
    <source>
        <dbReference type="ARBA" id="ARBA00023315"/>
    </source>
</evidence>
<evidence type="ECO:0000256" key="5">
    <source>
        <dbReference type="ARBA" id="ARBA00022989"/>
    </source>
</evidence>
<evidence type="ECO:0000313" key="11">
    <source>
        <dbReference type="Proteomes" id="UP000610303"/>
    </source>
</evidence>
<dbReference type="PROSITE" id="PS50263">
    <property type="entry name" value="CN_HYDROLASE"/>
    <property type="match status" value="1"/>
</dbReference>
<name>A0A918CCD5_AGRME</name>
<feature type="transmembrane region" description="Helical" evidence="8">
    <location>
        <begin position="460"/>
        <end position="484"/>
    </location>
</feature>
<dbReference type="InterPro" id="IPR003010">
    <property type="entry name" value="C-N_Hydrolase"/>
</dbReference>
<comment type="subcellular location">
    <subcellularLocation>
        <location evidence="1 8">Cell membrane</location>
        <topology evidence="1 8">Multi-pass membrane protein</topology>
    </subcellularLocation>
</comment>
<dbReference type="GO" id="GO:0016410">
    <property type="term" value="F:N-acyltransferase activity"/>
    <property type="evidence" value="ECO:0007669"/>
    <property type="project" value="UniProtKB-UniRule"/>
</dbReference>
<keyword evidence="11" id="KW-1185">Reference proteome</keyword>
<dbReference type="EMBL" id="BMRJ01000001">
    <property type="protein sequence ID" value="GGR17256.1"/>
    <property type="molecule type" value="Genomic_DNA"/>
</dbReference>
<dbReference type="GO" id="GO:0005886">
    <property type="term" value="C:plasma membrane"/>
    <property type="evidence" value="ECO:0007669"/>
    <property type="project" value="UniProtKB-SubCell"/>
</dbReference>
<keyword evidence="5 8" id="KW-1133">Transmembrane helix</keyword>
<dbReference type="CDD" id="cd07571">
    <property type="entry name" value="ALP_N-acyl_transferase"/>
    <property type="match status" value="1"/>
</dbReference>
<dbReference type="InterPro" id="IPR004563">
    <property type="entry name" value="Apolipo_AcylTrfase"/>
</dbReference>
<comment type="pathway">
    <text evidence="8">Protein modification; lipoprotein biosynthesis (N-acyl transfer).</text>
</comment>
<dbReference type="PANTHER" id="PTHR38686">
    <property type="entry name" value="APOLIPOPROTEIN N-ACYLTRANSFERASE"/>
    <property type="match status" value="1"/>
</dbReference>
<feature type="domain" description="CN hydrolase" evidence="9">
    <location>
        <begin position="209"/>
        <end position="453"/>
    </location>
</feature>
<dbReference type="HAMAP" id="MF_01148">
    <property type="entry name" value="Lnt"/>
    <property type="match status" value="1"/>
</dbReference>
<dbReference type="Proteomes" id="UP000610303">
    <property type="component" value="Unassembled WGS sequence"/>
</dbReference>
<dbReference type="PANTHER" id="PTHR38686:SF1">
    <property type="entry name" value="APOLIPOPROTEIN N-ACYLTRANSFERASE"/>
    <property type="match status" value="1"/>
</dbReference>
<evidence type="ECO:0000256" key="1">
    <source>
        <dbReference type="ARBA" id="ARBA00004651"/>
    </source>
</evidence>
<reference evidence="10" key="1">
    <citation type="journal article" date="2014" name="Int. J. Syst. Evol. Microbiol.">
        <title>Complete genome sequence of Corynebacterium casei LMG S-19264T (=DSM 44701T), isolated from a smear-ripened cheese.</title>
        <authorList>
            <consortium name="US DOE Joint Genome Institute (JGI-PGF)"/>
            <person name="Walter F."/>
            <person name="Albersmeier A."/>
            <person name="Kalinowski J."/>
            <person name="Ruckert C."/>
        </authorList>
    </citation>
    <scope>NUCLEOTIDE SEQUENCE</scope>
    <source>
        <strain evidence="10">JCM 3346</strain>
    </source>
</reference>
<evidence type="ECO:0000256" key="2">
    <source>
        <dbReference type="ARBA" id="ARBA00022475"/>
    </source>
</evidence>
<organism evidence="10 11">
    <name type="scientific">Agromyces mediolanus</name>
    <name type="common">Corynebacterium mediolanum</name>
    <dbReference type="NCBI Taxonomy" id="41986"/>
    <lineage>
        <taxon>Bacteria</taxon>
        <taxon>Bacillati</taxon>
        <taxon>Actinomycetota</taxon>
        <taxon>Actinomycetes</taxon>
        <taxon>Micrococcales</taxon>
        <taxon>Microbacteriaceae</taxon>
        <taxon>Agromyces</taxon>
    </lineage>
</organism>
<evidence type="ECO:0000256" key="3">
    <source>
        <dbReference type="ARBA" id="ARBA00022679"/>
    </source>
</evidence>
<evidence type="ECO:0000256" key="6">
    <source>
        <dbReference type="ARBA" id="ARBA00023136"/>
    </source>
</evidence>
<keyword evidence="2 8" id="KW-1003">Cell membrane</keyword>
<comment type="similarity">
    <text evidence="8">Belongs to the CN hydrolase family. Apolipoprotein N-acyltransferase subfamily.</text>
</comment>